<comment type="caution">
    <text evidence="1">The sequence shown here is derived from an EMBL/GenBank/DDBJ whole genome shotgun (WGS) entry which is preliminary data.</text>
</comment>
<evidence type="ECO:0000313" key="2">
    <source>
        <dbReference type="Proteomes" id="UP000289738"/>
    </source>
</evidence>
<dbReference type="InterPro" id="IPR004158">
    <property type="entry name" value="DUF247_pln"/>
</dbReference>
<sequence length="109" mass="12652">MCPDFCNSFECCCLFSFMDSLELRSAGVIQNLLQNDEELAKFLNDIGHDLPTKMFNQLFMSDAVPISKKYIQVRRQIEEHYSGKWRTSLALSISVLPGLYLPFWLHLQD</sequence>
<dbReference type="Proteomes" id="UP000289738">
    <property type="component" value="Chromosome B09"/>
</dbReference>
<gene>
    <name evidence="1" type="ORF">Ahy_B09g094858</name>
</gene>
<accession>A0A444XCB2</accession>
<keyword evidence="2" id="KW-1185">Reference proteome</keyword>
<proteinExistence type="predicted"/>
<dbReference type="Pfam" id="PF03140">
    <property type="entry name" value="DUF247"/>
    <property type="match status" value="1"/>
</dbReference>
<organism evidence="1 2">
    <name type="scientific">Arachis hypogaea</name>
    <name type="common">Peanut</name>
    <dbReference type="NCBI Taxonomy" id="3818"/>
    <lineage>
        <taxon>Eukaryota</taxon>
        <taxon>Viridiplantae</taxon>
        <taxon>Streptophyta</taxon>
        <taxon>Embryophyta</taxon>
        <taxon>Tracheophyta</taxon>
        <taxon>Spermatophyta</taxon>
        <taxon>Magnoliopsida</taxon>
        <taxon>eudicotyledons</taxon>
        <taxon>Gunneridae</taxon>
        <taxon>Pentapetalae</taxon>
        <taxon>rosids</taxon>
        <taxon>fabids</taxon>
        <taxon>Fabales</taxon>
        <taxon>Fabaceae</taxon>
        <taxon>Papilionoideae</taxon>
        <taxon>50 kb inversion clade</taxon>
        <taxon>dalbergioids sensu lato</taxon>
        <taxon>Dalbergieae</taxon>
        <taxon>Pterocarpus clade</taxon>
        <taxon>Arachis</taxon>
    </lineage>
</organism>
<protein>
    <submittedName>
        <fullName evidence="1">Uncharacterized protein</fullName>
    </submittedName>
</protein>
<evidence type="ECO:0000313" key="1">
    <source>
        <dbReference type="EMBL" id="RYQ87349.1"/>
    </source>
</evidence>
<reference evidence="1 2" key="1">
    <citation type="submission" date="2019-01" db="EMBL/GenBank/DDBJ databases">
        <title>Sequencing of cultivated peanut Arachis hypogaea provides insights into genome evolution and oil improvement.</title>
        <authorList>
            <person name="Chen X."/>
        </authorList>
    </citation>
    <scope>NUCLEOTIDE SEQUENCE [LARGE SCALE GENOMIC DNA]</scope>
    <source>
        <strain evidence="2">cv. Fuhuasheng</strain>
        <tissue evidence="1">Leaves</tissue>
    </source>
</reference>
<dbReference type="AlphaFoldDB" id="A0A444XCB2"/>
<name>A0A444XCB2_ARAHY</name>
<dbReference type="EMBL" id="SDMP01000019">
    <property type="protein sequence ID" value="RYQ87349.1"/>
    <property type="molecule type" value="Genomic_DNA"/>
</dbReference>